<dbReference type="EMBL" id="NWUF01000022">
    <property type="protein sequence ID" value="PCE40792.1"/>
    <property type="molecule type" value="Genomic_DNA"/>
</dbReference>
<proteinExistence type="predicted"/>
<dbReference type="KEGG" id="rdi:CMV14_22275"/>
<dbReference type="SUPFAM" id="SSF52540">
    <property type="entry name" value="P-loop containing nucleoside triphosphate hydrolases"/>
    <property type="match status" value="1"/>
</dbReference>
<sequence length="659" mass="72073">MQISLAGWSVSGLRCPDITIDLAGKTGQPAQVALIQMPNGTGKTTTLELLRAALTGTASGWKPGDVRDMRRPGATNSHGEFRVTLLVNGRPLTFEMLFDLDEGTVAYRTTWPGDGGVRSRWEPPANVRQFLTPSFLSLFIFDGEFADKLMTESAHRADDAIGALCQLDLLENVKAVVEREWKRATSQGGPKSSGALEKLHSEREQLVAQQAKTMKARELAQNKLEQASAEVAALRKKIDERLGSVEETKSQHAEGLLALERANAAVASASGEVMGLIRMPLALHPQFASQLVDLKDSLDKLRLPETSSAQFFDDLVQDEECICGRAMTEAARQEIRKRAKGYLDYDEAGTINALKHDISRFVAPAEGEGRHEQLGHAITGLAKARRQQREAQQTLEVLAKKLIDAGDEELQAWQAARVKAEGECEAYTRSLAEIDAGEEDASGSALASLKNLAKRIKELDSKIAALTETRTLRDKTDVINRILAQAETGAREAIRAELVAQTNERLEQVLANDPLRVARIDKCLHLAHQTGASAGQKLSVGYTFLMSALSRGNNDFPLVVDSPAGPIDEGVRRNIGKLIPQLCSQFVGFTINTERPGFVPMLEKSSDDCLFLTLFRRTPGTARLERDLPAAGVTQTDTATLVADRDYFMNFDVTEEEDS</sequence>
<keyword evidence="4" id="KW-1185">Reference proteome</keyword>
<dbReference type="GO" id="GO:0006302">
    <property type="term" value="P:double-strand break repair"/>
    <property type="evidence" value="ECO:0007669"/>
    <property type="project" value="InterPro"/>
</dbReference>
<organism evidence="3 4">
    <name type="scientific">Rhizorhabdus dicambivorans</name>
    <dbReference type="NCBI Taxonomy" id="1850238"/>
    <lineage>
        <taxon>Bacteria</taxon>
        <taxon>Pseudomonadati</taxon>
        <taxon>Pseudomonadota</taxon>
        <taxon>Alphaproteobacteria</taxon>
        <taxon>Sphingomonadales</taxon>
        <taxon>Sphingomonadaceae</taxon>
        <taxon>Rhizorhabdus</taxon>
    </lineage>
</organism>
<feature type="coiled-coil region" evidence="1">
    <location>
        <begin position="210"/>
        <end position="237"/>
    </location>
</feature>
<dbReference type="Proteomes" id="UP000218934">
    <property type="component" value="Unassembled WGS sequence"/>
</dbReference>
<dbReference type="RefSeq" id="WP_066966602.1">
    <property type="nucleotide sequence ID" value="NZ_CP023449.1"/>
</dbReference>
<dbReference type="Pfam" id="PF13476">
    <property type="entry name" value="AAA_23"/>
    <property type="match status" value="1"/>
</dbReference>
<dbReference type="InterPro" id="IPR038729">
    <property type="entry name" value="Rad50/SbcC_AAA"/>
</dbReference>
<evidence type="ECO:0000259" key="2">
    <source>
        <dbReference type="Pfam" id="PF13476"/>
    </source>
</evidence>
<dbReference type="GO" id="GO:0016887">
    <property type="term" value="F:ATP hydrolysis activity"/>
    <property type="evidence" value="ECO:0007669"/>
    <property type="project" value="InterPro"/>
</dbReference>
<protein>
    <recommendedName>
        <fullName evidence="2">Rad50/SbcC-type AAA domain-containing protein</fullName>
    </recommendedName>
</protein>
<name>A0A2A4FSY5_9SPHN</name>
<accession>A0A2A4FSY5</accession>
<dbReference type="AlphaFoldDB" id="A0A2A4FSY5"/>
<dbReference type="Gene3D" id="3.40.50.300">
    <property type="entry name" value="P-loop containing nucleotide triphosphate hydrolases"/>
    <property type="match status" value="2"/>
</dbReference>
<evidence type="ECO:0000256" key="1">
    <source>
        <dbReference type="SAM" id="Coils"/>
    </source>
</evidence>
<feature type="domain" description="Rad50/SbcC-type AAA" evidence="2">
    <location>
        <begin position="19"/>
        <end position="238"/>
    </location>
</feature>
<comment type="caution">
    <text evidence="3">The sequence shown here is derived from an EMBL/GenBank/DDBJ whole genome shotgun (WGS) entry which is preliminary data.</text>
</comment>
<dbReference type="InterPro" id="IPR027417">
    <property type="entry name" value="P-loop_NTPase"/>
</dbReference>
<keyword evidence="1" id="KW-0175">Coiled coil</keyword>
<dbReference type="OrthoDB" id="5172094at2"/>
<evidence type="ECO:0000313" key="3">
    <source>
        <dbReference type="EMBL" id="PCE40792.1"/>
    </source>
</evidence>
<gene>
    <name evidence="3" type="ORF">COO09_18210</name>
</gene>
<reference evidence="3 4" key="1">
    <citation type="submission" date="2017-09" db="EMBL/GenBank/DDBJ databases">
        <title>The Catabolism of 3,6-Dichlorosalicylic acid is Initiated by the Cytochrome P450 Monooxygenase DsmABC in Rhizorhabdus dicambivorans Ndbn-20.</title>
        <authorList>
            <person name="Na L."/>
        </authorList>
    </citation>
    <scope>NUCLEOTIDE SEQUENCE [LARGE SCALE GENOMIC DNA]</scope>
    <source>
        <strain evidence="3 4">Ndbn-20m</strain>
    </source>
</reference>
<evidence type="ECO:0000313" key="4">
    <source>
        <dbReference type="Proteomes" id="UP000218934"/>
    </source>
</evidence>